<feature type="compositionally biased region" description="Polar residues" evidence="9">
    <location>
        <begin position="1"/>
        <end position="12"/>
    </location>
</feature>
<evidence type="ECO:0000256" key="1">
    <source>
        <dbReference type="ARBA" id="ARBA00004389"/>
    </source>
</evidence>
<dbReference type="EMBL" id="OW240924">
    <property type="protein sequence ID" value="CAH2328882.1"/>
    <property type="molecule type" value="Genomic_DNA"/>
</dbReference>
<evidence type="ECO:0000313" key="11">
    <source>
        <dbReference type="EMBL" id="CAH2328882.1"/>
    </source>
</evidence>
<keyword evidence="5" id="KW-0249">Electron transport</keyword>
<feature type="region of interest" description="Disordered" evidence="9">
    <location>
        <begin position="1"/>
        <end position="24"/>
    </location>
</feature>
<keyword evidence="3" id="KW-0732">Signal</keyword>
<name>A0AAD1TPC7_PELCU</name>
<keyword evidence="12" id="KW-1185">Reference proteome</keyword>
<gene>
    <name evidence="11" type="ORF">PECUL_23A009413</name>
</gene>
<keyword evidence="2" id="KW-0813">Transport</keyword>
<keyword evidence="8" id="KW-0676">Redox-active center</keyword>
<protein>
    <submittedName>
        <fullName evidence="11">Thioredoxin-related transmembrane 1</fullName>
    </submittedName>
</protein>
<keyword evidence="10" id="KW-0472">Membrane</keyword>
<evidence type="ECO:0000256" key="7">
    <source>
        <dbReference type="ARBA" id="ARBA00023157"/>
    </source>
</evidence>
<dbReference type="AlphaFoldDB" id="A0AAD1TPC7"/>
<evidence type="ECO:0000256" key="9">
    <source>
        <dbReference type="SAM" id="MobiDB-lite"/>
    </source>
</evidence>
<keyword evidence="7" id="KW-1015">Disulfide bond</keyword>
<evidence type="ECO:0000256" key="8">
    <source>
        <dbReference type="ARBA" id="ARBA00023284"/>
    </source>
</evidence>
<dbReference type="GO" id="GO:0005789">
    <property type="term" value="C:endoplasmic reticulum membrane"/>
    <property type="evidence" value="ECO:0007669"/>
    <property type="project" value="UniProtKB-SubCell"/>
</dbReference>
<accession>A0AAD1TPC7</accession>
<reference evidence="11" key="1">
    <citation type="submission" date="2022-03" db="EMBL/GenBank/DDBJ databases">
        <authorList>
            <person name="Alioto T."/>
            <person name="Alioto T."/>
            <person name="Gomez Garrido J."/>
        </authorList>
    </citation>
    <scope>NUCLEOTIDE SEQUENCE</scope>
</reference>
<dbReference type="PANTHER" id="PTHR46107">
    <property type="entry name" value="DUMPY: SHORTER THAN WILD-TYPE"/>
    <property type="match status" value="1"/>
</dbReference>
<evidence type="ECO:0000256" key="2">
    <source>
        <dbReference type="ARBA" id="ARBA00022448"/>
    </source>
</evidence>
<feature type="transmembrane region" description="Helical" evidence="10">
    <location>
        <begin position="104"/>
        <end position="129"/>
    </location>
</feature>
<keyword evidence="4" id="KW-0256">Endoplasmic reticulum</keyword>
<evidence type="ECO:0000256" key="3">
    <source>
        <dbReference type="ARBA" id="ARBA00022729"/>
    </source>
</evidence>
<evidence type="ECO:0000256" key="10">
    <source>
        <dbReference type="SAM" id="Phobius"/>
    </source>
</evidence>
<dbReference type="GO" id="GO:0015036">
    <property type="term" value="F:disulfide oxidoreductase activity"/>
    <property type="evidence" value="ECO:0007669"/>
    <property type="project" value="TreeGrafter"/>
</dbReference>
<dbReference type="Proteomes" id="UP001295444">
    <property type="component" value="Chromosome 13"/>
</dbReference>
<dbReference type="InterPro" id="IPR052454">
    <property type="entry name" value="TMX_domain-containing"/>
</dbReference>
<organism evidence="11 12">
    <name type="scientific">Pelobates cultripes</name>
    <name type="common">Western spadefoot toad</name>
    <dbReference type="NCBI Taxonomy" id="61616"/>
    <lineage>
        <taxon>Eukaryota</taxon>
        <taxon>Metazoa</taxon>
        <taxon>Chordata</taxon>
        <taxon>Craniata</taxon>
        <taxon>Vertebrata</taxon>
        <taxon>Euteleostomi</taxon>
        <taxon>Amphibia</taxon>
        <taxon>Batrachia</taxon>
        <taxon>Anura</taxon>
        <taxon>Pelobatoidea</taxon>
        <taxon>Pelobatidae</taxon>
        <taxon>Pelobates</taxon>
    </lineage>
</organism>
<evidence type="ECO:0000256" key="4">
    <source>
        <dbReference type="ARBA" id="ARBA00022824"/>
    </source>
</evidence>
<evidence type="ECO:0000256" key="5">
    <source>
        <dbReference type="ARBA" id="ARBA00022982"/>
    </source>
</evidence>
<comment type="subcellular location">
    <subcellularLocation>
        <location evidence="1">Endoplasmic reticulum membrane</location>
        <topology evidence="1">Single-pass membrane protein</topology>
    </subcellularLocation>
</comment>
<sequence length="190" mass="22074">MQTDACTSSQLNKNEDHGKHRPNKIKKSAVNCKDGVFRKYQGSRTHKDFINFVNEKEWESIEPVSSWFDPDSLLMNGMSALFQLSMWIRQCHNYFVEDMGIPIWGSYIIFALMTLFLGLILGLAMVFIADYLCPSKRHRPQGHFYPKNLTPEAAKLLKELEDEERDSDEGESHYRPEKIARDSIRKRVVS</sequence>
<evidence type="ECO:0000313" key="12">
    <source>
        <dbReference type="Proteomes" id="UP001295444"/>
    </source>
</evidence>
<proteinExistence type="predicted"/>
<dbReference type="PANTHER" id="PTHR46107:SF2">
    <property type="entry name" value="THIOREDOXIN-RELATED TRANSMEMBRANE PROTEIN 1"/>
    <property type="match status" value="1"/>
</dbReference>
<keyword evidence="6 10" id="KW-1133">Transmembrane helix</keyword>
<keyword evidence="10 11" id="KW-0812">Transmembrane</keyword>
<evidence type="ECO:0000256" key="6">
    <source>
        <dbReference type="ARBA" id="ARBA00022989"/>
    </source>
</evidence>